<dbReference type="InterPro" id="IPR029069">
    <property type="entry name" value="HotDog_dom_sf"/>
</dbReference>
<keyword evidence="4" id="KW-1185">Reference proteome</keyword>
<organism evidence="3 4">
    <name type="scientific">Iodobacter fluviatilis</name>
    <dbReference type="NCBI Taxonomy" id="537"/>
    <lineage>
        <taxon>Bacteria</taxon>
        <taxon>Pseudomonadati</taxon>
        <taxon>Pseudomonadota</taxon>
        <taxon>Betaproteobacteria</taxon>
        <taxon>Neisseriales</taxon>
        <taxon>Chitinibacteraceae</taxon>
        <taxon>Iodobacter</taxon>
    </lineage>
</organism>
<evidence type="ECO:0000259" key="2">
    <source>
        <dbReference type="Pfam" id="PF03061"/>
    </source>
</evidence>
<dbReference type="Pfam" id="PF03061">
    <property type="entry name" value="4HBT"/>
    <property type="match status" value="1"/>
</dbReference>
<dbReference type="CDD" id="cd03443">
    <property type="entry name" value="PaaI_thioesterase"/>
    <property type="match status" value="1"/>
</dbReference>
<feature type="domain" description="Thioesterase" evidence="2">
    <location>
        <begin position="59"/>
        <end position="132"/>
    </location>
</feature>
<sequence>MSEKKPIASPALFKQISDWFMTLPHCQVLGFKFGDAHYGSMTVCLPFKDELIGNPATRVIHGGVVTSLVDSTSAGAIYTMLTELEAIATLDLRLDYLRPAKPDFPIYCTAECYKLTKQIAFTRATAYQDDINDPVAYSVGTFMRNSVREVPS</sequence>
<dbReference type="GO" id="GO:0061522">
    <property type="term" value="F:1,4-dihydroxy-2-naphthoyl-CoA thioesterase activity"/>
    <property type="evidence" value="ECO:0007669"/>
    <property type="project" value="TreeGrafter"/>
</dbReference>
<evidence type="ECO:0000313" key="3">
    <source>
        <dbReference type="EMBL" id="QBC45027.1"/>
    </source>
</evidence>
<dbReference type="GO" id="GO:0005829">
    <property type="term" value="C:cytosol"/>
    <property type="evidence" value="ECO:0007669"/>
    <property type="project" value="TreeGrafter"/>
</dbReference>
<accession>A0A7G3GC35</accession>
<dbReference type="EMBL" id="CP025781">
    <property type="protein sequence ID" value="QBC45027.1"/>
    <property type="molecule type" value="Genomic_DNA"/>
</dbReference>
<evidence type="ECO:0000256" key="1">
    <source>
        <dbReference type="ARBA" id="ARBA00022801"/>
    </source>
</evidence>
<dbReference type="InterPro" id="IPR003736">
    <property type="entry name" value="PAAI_dom"/>
</dbReference>
<dbReference type="AlphaFoldDB" id="A0A7G3GC35"/>
<dbReference type="SUPFAM" id="SSF54637">
    <property type="entry name" value="Thioesterase/thiol ester dehydrase-isomerase"/>
    <property type="match status" value="1"/>
</dbReference>
<protein>
    <submittedName>
        <fullName evidence="3">PaaI family thioesterase</fullName>
    </submittedName>
</protein>
<proteinExistence type="predicted"/>
<reference evidence="3 4" key="1">
    <citation type="submission" date="2018-01" db="EMBL/GenBank/DDBJ databases">
        <title>Genome sequence of Iodobacter sp. strain PCH194 isolated from Indian Trans-Himalaya.</title>
        <authorList>
            <person name="Kumar V."/>
            <person name="Thakur V."/>
            <person name="Kumar S."/>
            <person name="Singh D."/>
        </authorList>
    </citation>
    <scope>NUCLEOTIDE SEQUENCE [LARGE SCALE GENOMIC DNA]</scope>
    <source>
        <strain evidence="3 4">PCH194</strain>
    </source>
</reference>
<dbReference type="PANTHER" id="PTHR43240:SF7">
    <property type="entry name" value="BLR7284 PROTEIN"/>
    <property type="match status" value="1"/>
</dbReference>
<dbReference type="RefSeq" id="WP_130107541.1">
    <property type="nucleotide sequence ID" value="NZ_CP025781.1"/>
</dbReference>
<dbReference type="NCBIfam" id="TIGR00369">
    <property type="entry name" value="unchar_dom_1"/>
    <property type="match status" value="1"/>
</dbReference>
<name>A0A7G3GC35_9NEIS</name>
<gene>
    <name evidence="3" type="ORF">C1H71_16780</name>
</gene>
<dbReference type="InterPro" id="IPR006683">
    <property type="entry name" value="Thioestr_dom"/>
</dbReference>
<dbReference type="PANTHER" id="PTHR43240">
    <property type="entry name" value="1,4-DIHYDROXY-2-NAPHTHOYL-COA THIOESTERASE 1"/>
    <property type="match status" value="1"/>
</dbReference>
<evidence type="ECO:0000313" key="4">
    <source>
        <dbReference type="Proteomes" id="UP000515917"/>
    </source>
</evidence>
<dbReference type="Gene3D" id="3.10.129.10">
    <property type="entry name" value="Hotdog Thioesterase"/>
    <property type="match status" value="1"/>
</dbReference>
<keyword evidence="1" id="KW-0378">Hydrolase</keyword>
<dbReference type="KEGG" id="ifl:C1H71_16780"/>
<dbReference type="Proteomes" id="UP000515917">
    <property type="component" value="Chromosome"/>
</dbReference>